<dbReference type="EMBL" id="FMCR01000001">
    <property type="protein sequence ID" value="SCE77106.1"/>
    <property type="molecule type" value="Genomic_DNA"/>
</dbReference>
<evidence type="ECO:0000256" key="1">
    <source>
        <dbReference type="SAM" id="SignalP"/>
    </source>
</evidence>
<evidence type="ECO:0000313" key="3">
    <source>
        <dbReference type="Proteomes" id="UP000198864"/>
    </source>
</evidence>
<proteinExistence type="predicted"/>
<feature type="chain" id="PRO_5008705330" evidence="1">
    <location>
        <begin position="27"/>
        <end position="146"/>
    </location>
</feature>
<feature type="signal peptide" evidence="1">
    <location>
        <begin position="1"/>
        <end position="26"/>
    </location>
</feature>
<reference evidence="2 3" key="1">
    <citation type="submission" date="2016-06" db="EMBL/GenBank/DDBJ databases">
        <authorList>
            <person name="Kjaerup R.B."/>
            <person name="Dalgaard T.S."/>
            <person name="Juul-Madsen H.R."/>
        </authorList>
    </citation>
    <scope>NUCLEOTIDE SEQUENCE [LARGE SCALE GENOMIC DNA]</scope>
    <source>
        <strain evidence="2 3">DSM 44871</strain>
    </source>
</reference>
<gene>
    <name evidence="2" type="ORF">GA0070561_1515</name>
</gene>
<dbReference type="RefSeq" id="WP_091396009.1">
    <property type="nucleotide sequence ID" value="NZ_FMCR01000001.1"/>
</dbReference>
<name>A0A1C4UZN9_9ACTN</name>
<dbReference type="AlphaFoldDB" id="A0A1C4UZN9"/>
<accession>A0A1C4UZN9</accession>
<organism evidence="2 3">
    <name type="scientific">Micromonospora saelicesensis</name>
    <dbReference type="NCBI Taxonomy" id="285676"/>
    <lineage>
        <taxon>Bacteria</taxon>
        <taxon>Bacillati</taxon>
        <taxon>Actinomycetota</taxon>
        <taxon>Actinomycetes</taxon>
        <taxon>Micromonosporales</taxon>
        <taxon>Micromonosporaceae</taxon>
        <taxon>Micromonospora</taxon>
    </lineage>
</organism>
<evidence type="ECO:0000313" key="2">
    <source>
        <dbReference type="EMBL" id="SCE77106.1"/>
    </source>
</evidence>
<protein>
    <submittedName>
        <fullName evidence="2">Uncharacterized protein</fullName>
    </submittedName>
</protein>
<dbReference type="Proteomes" id="UP000198864">
    <property type="component" value="Unassembled WGS sequence"/>
</dbReference>
<keyword evidence="1" id="KW-0732">Signal</keyword>
<sequence>MPSPTARLLAVATAAALLSVGTPAQAEPTTPTTPVSSGPNAFAPLATCYGGAVRSYFETGRYGGSAGQYRTTTRCRDINVRNASVYATEACVIFVDKTSACNYWTYLPANSGWITVATNVRDGVNFRVRFENLRYEYEPLIAYHAF</sequence>